<dbReference type="InterPro" id="IPR017896">
    <property type="entry name" value="4Fe4S_Fe-S-bd"/>
</dbReference>
<evidence type="ECO:0000256" key="7">
    <source>
        <dbReference type="ARBA" id="ARBA00023014"/>
    </source>
</evidence>
<feature type="domain" description="4Fe-4S ferredoxin-type" evidence="8">
    <location>
        <begin position="71"/>
        <end position="104"/>
    </location>
</feature>
<keyword evidence="4" id="KW-0677">Repeat</keyword>
<dbReference type="PROSITE" id="PS51379">
    <property type="entry name" value="4FE4S_FER_2"/>
    <property type="match status" value="2"/>
</dbReference>
<dbReference type="CDD" id="cd16371">
    <property type="entry name" value="DMSOR_beta_like"/>
    <property type="match status" value="1"/>
</dbReference>
<accession>A0A0F9ATD8</accession>
<sequence>CTGCYTCSVACKDWNDIDAGPTNWMRINKIEKGKFPDLFLAYLPIACNHCADPPCVKACPTQAIIKRDIDGIVVINQENCIGKDECGFKCLKVCPWDSPQFSNELNAKMQKCNLCLDRLENGHQAICVEACPMYALDVDSIVNLKEKYGNQFEAEGFIYNEMFKPSVIFKPKKS</sequence>
<evidence type="ECO:0000256" key="5">
    <source>
        <dbReference type="ARBA" id="ARBA00022982"/>
    </source>
</evidence>
<evidence type="ECO:0000256" key="1">
    <source>
        <dbReference type="ARBA" id="ARBA00022448"/>
    </source>
</evidence>
<keyword evidence="1" id="KW-0813">Transport</keyword>
<evidence type="ECO:0000256" key="4">
    <source>
        <dbReference type="ARBA" id="ARBA00022737"/>
    </source>
</evidence>
<evidence type="ECO:0000259" key="8">
    <source>
        <dbReference type="PROSITE" id="PS51379"/>
    </source>
</evidence>
<comment type="caution">
    <text evidence="9">The sequence shown here is derived from an EMBL/GenBank/DDBJ whole genome shotgun (WGS) entry which is preliminary data.</text>
</comment>
<keyword evidence="2" id="KW-0004">4Fe-4S</keyword>
<evidence type="ECO:0000313" key="9">
    <source>
        <dbReference type="EMBL" id="KKK75431.1"/>
    </source>
</evidence>
<dbReference type="GO" id="GO:0046872">
    <property type="term" value="F:metal ion binding"/>
    <property type="evidence" value="ECO:0007669"/>
    <property type="project" value="UniProtKB-KW"/>
</dbReference>
<dbReference type="SUPFAM" id="SSF54862">
    <property type="entry name" value="4Fe-4S ferredoxins"/>
    <property type="match status" value="1"/>
</dbReference>
<evidence type="ECO:0000256" key="6">
    <source>
        <dbReference type="ARBA" id="ARBA00023004"/>
    </source>
</evidence>
<organism evidence="9">
    <name type="scientific">marine sediment metagenome</name>
    <dbReference type="NCBI Taxonomy" id="412755"/>
    <lineage>
        <taxon>unclassified sequences</taxon>
        <taxon>metagenomes</taxon>
        <taxon>ecological metagenomes</taxon>
    </lineage>
</organism>
<dbReference type="EMBL" id="LAZR01055870">
    <property type="protein sequence ID" value="KKK75431.1"/>
    <property type="molecule type" value="Genomic_DNA"/>
</dbReference>
<dbReference type="GO" id="GO:0051539">
    <property type="term" value="F:4 iron, 4 sulfur cluster binding"/>
    <property type="evidence" value="ECO:0007669"/>
    <property type="project" value="UniProtKB-KW"/>
</dbReference>
<keyword evidence="6" id="KW-0408">Iron</keyword>
<keyword evidence="7" id="KW-0411">Iron-sulfur</keyword>
<name>A0A0F9ATD8_9ZZZZ</name>
<dbReference type="InterPro" id="IPR050954">
    <property type="entry name" value="ET_IronSulfur_Cluster-Binding"/>
</dbReference>
<feature type="domain" description="4Fe-4S ferredoxin-type" evidence="8">
    <location>
        <begin position="38"/>
        <end position="69"/>
    </location>
</feature>
<dbReference type="PANTHER" id="PTHR43177:SF5">
    <property type="entry name" value="ANAEROBIC DIMETHYL SULFOXIDE REDUCTASE CHAIN B-RELATED"/>
    <property type="match status" value="1"/>
</dbReference>
<feature type="non-terminal residue" evidence="9">
    <location>
        <position position="1"/>
    </location>
</feature>
<dbReference type="AlphaFoldDB" id="A0A0F9ATD8"/>
<proteinExistence type="predicted"/>
<keyword evidence="5" id="KW-0249">Electron transport</keyword>
<dbReference type="Pfam" id="PF13247">
    <property type="entry name" value="Fer4_11"/>
    <property type="match status" value="1"/>
</dbReference>
<dbReference type="PANTHER" id="PTHR43177">
    <property type="entry name" value="PROTEIN NRFC"/>
    <property type="match status" value="1"/>
</dbReference>
<evidence type="ECO:0000256" key="3">
    <source>
        <dbReference type="ARBA" id="ARBA00022723"/>
    </source>
</evidence>
<reference evidence="9" key="1">
    <citation type="journal article" date="2015" name="Nature">
        <title>Complex archaea that bridge the gap between prokaryotes and eukaryotes.</title>
        <authorList>
            <person name="Spang A."/>
            <person name="Saw J.H."/>
            <person name="Jorgensen S.L."/>
            <person name="Zaremba-Niedzwiedzka K."/>
            <person name="Martijn J."/>
            <person name="Lind A.E."/>
            <person name="van Eijk R."/>
            <person name="Schleper C."/>
            <person name="Guy L."/>
            <person name="Ettema T.J."/>
        </authorList>
    </citation>
    <scope>NUCLEOTIDE SEQUENCE</scope>
</reference>
<gene>
    <name evidence="9" type="ORF">LCGC14_2873790</name>
</gene>
<protein>
    <recommendedName>
        <fullName evidence="8">4Fe-4S ferredoxin-type domain-containing protein</fullName>
    </recommendedName>
</protein>
<keyword evidence="3" id="KW-0479">Metal-binding</keyword>
<evidence type="ECO:0000256" key="2">
    <source>
        <dbReference type="ARBA" id="ARBA00022485"/>
    </source>
</evidence>
<dbReference type="Gene3D" id="3.30.70.20">
    <property type="match status" value="2"/>
</dbReference>